<sequence length="222" mass="23880">MDLLPTLLPGDTSCLAAVAVTTYLPVGAFYIALTGVGGNRLRRPPGPTAVLAAVAASVALTLFWPLLLATRAIRALHRRRTAAAGPLRLATPIPRPAASAPLPPKPSEPPVPPRWYRQEYAAVNAALAEGRISIARTWAGFLTDDAAHEFGPAHPFTREAWLLVARTVHAALTDIRAGQPTDAQPIEDPYGYFLFPQAHRGAWDPDRDSVYTATRGQQAVTW</sequence>
<feature type="transmembrane region" description="Helical" evidence="1">
    <location>
        <begin position="49"/>
        <end position="70"/>
    </location>
</feature>
<name>A0ABT1J922_9ACTN</name>
<gene>
    <name evidence="2" type="ORF">FHR36_007136</name>
</gene>
<protein>
    <submittedName>
        <fullName evidence="2">Uncharacterized protein</fullName>
    </submittedName>
</protein>
<keyword evidence="1" id="KW-0472">Membrane</keyword>
<evidence type="ECO:0000313" key="3">
    <source>
        <dbReference type="Proteomes" id="UP001206483"/>
    </source>
</evidence>
<keyword evidence="1" id="KW-1133">Transmembrane helix</keyword>
<keyword evidence="1" id="KW-0812">Transmembrane</keyword>
<dbReference type="RefSeq" id="WP_253804250.1">
    <property type="nucleotide sequence ID" value="NZ_BAAAUB010000029.1"/>
</dbReference>
<dbReference type="Proteomes" id="UP001206483">
    <property type="component" value="Unassembled WGS sequence"/>
</dbReference>
<organism evidence="2 3">
    <name type="scientific">Kitasatospora paracochleata</name>
    <dbReference type="NCBI Taxonomy" id="58354"/>
    <lineage>
        <taxon>Bacteria</taxon>
        <taxon>Bacillati</taxon>
        <taxon>Actinomycetota</taxon>
        <taxon>Actinomycetes</taxon>
        <taxon>Kitasatosporales</taxon>
        <taxon>Streptomycetaceae</taxon>
        <taxon>Kitasatospora</taxon>
    </lineage>
</organism>
<evidence type="ECO:0000256" key="1">
    <source>
        <dbReference type="SAM" id="Phobius"/>
    </source>
</evidence>
<dbReference type="EMBL" id="JAMZDX010000008">
    <property type="protein sequence ID" value="MCP2313937.1"/>
    <property type="molecule type" value="Genomic_DNA"/>
</dbReference>
<feature type="transmembrane region" description="Helical" evidence="1">
    <location>
        <begin position="12"/>
        <end position="37"/>
    </location>
</feature>
<comment type="caution">
    <text evidence="2">The sequence shown here is derived from an EMBL/GenBank/DDBJ whole genome shotgun (WGS) entry which is preliminary data.</text>
</comment>
<proteinExistence type="predicted"/>
<keyword evidence="3" id="KW-1185">Reference proteome</keyword>
<reference evidence="2 3" key="1">
    <citation type="submission" date="2022-06" db="EMBL/GenBank/DDBJ databases">
        <title>Sequencing the genomes of 1000 actinobacteria strains.</title>
        <authorList>
            <person name="Klenk H.-P."/>
        </authorList>
    </citation>
    <scope>NUCLEOTIDE SEQUENCE [LARGE SCALE GENOMIC DNA]</scope>
    <source>
        <strain evidence="2 3">DSM 41656</strain>
    </source>
</reference>
<accession>A0ABT1J922</accession>
<evidence type="ECO:0000313" key="2">
    <source>
        <dbReference type="EMBL" id="MCP2313937.1"/>
    </source>
</evidence>